<dbReference type="eggNOG" id="COG5617">
    <property type="taxonomic scope" value="Bacteria"/>
</dbReference>
<feature type="transmembrane region" description="Helical" evidence="2">
    <location>
        <begin position="493"/>
        <end position="512"/>
    </location>
</feature>
<dbReference type="STRING" id="446469.Sked_29440"/>
<evidence type="ECO:0000256" key="1">
    <source>
        <dbReference type="SAM" id="MobiDB-lite"/>
    </source>
</evidence>
<feature type="transmembrane region" description="Helical" evidence="2">
    <location>
        <begin position="142"/>
        <end position="163"/>
    </location>
</feature>
<name>D1BBS5_SANKS</name>
<feature type="transmembrane region" description="Helical" evidence="2">
    <location>
        <begin position="266"/>
        <end position="286"/>
    </location>
</feature>
<dbReference type="Proteomes" id="UP000000322">
    <property type="component" value="Chromosome"/>
</dbReference>
<feature type="transmembrane region" description="Helical" evidence="2">
    <location>
        <begin position="345"/>
        <end position="363"/>
    </location>
</feature>
<feature type="transmembrane region" description="Helical" evidence="2">
    <location>
        <begin position="233"/>
        <end position="254"/>
    </location>
</feature>
<gene>
    <name evidence="3" type="ordered locus">Sked_29440</name>
</gene>
<dbReference type="InterPro" id="IPR046671">
    <property type="entry name" value="DUF6541"/>
</dbReference>
<dbReference type="KEGG" id="ske:Sked_29440"/>
<feature type="region of interest" description="Disordered" evidence="1">
    <location>
        <begin position="103"/>
        <end position="135"/>
    </location>
</feature>
<evidence type="ECO:0000313" key="3">
    <source>
        <dbReference type="EMBL" id="ACZ22846.1"/>
    </source>
</evidence>
<feature type="transmembrane region" description="Helical" evidence="2">
    <location>
        <begin position="6"/>
        <end position="25"/>
    </location>
</feature>
<keyword evidence="2" id="KW-0472">Membrane</keyword>
<accession>D1BBS5</accession>
<proteinExistence type="predicted"/>
<feature type="transmembrane region" description="Helical" evidence="2">
    <location>
        <begin position="430"/>
        <end position="448"/>
    </location>
</feature>
<feature type="transmembrane region" description="Helical" evidence="2">
    <location>
        <begin position="32"/>
        <end position="55"/>
    </location>
</feature>
<reference evidence="3 4" key="1">
    <citation type="journal article" date="2009" name="Stand. Genomic Sci.">
        <title>Complete genome sequence of Sanguibacter keddieii type strain (ST-74).</title>
        <authorList>
            <person name="Ivanova N."/>
            <person name="Sikorski J."/>
            <person name="Sims D."/>
            <person name="Brettin T."/>
            <person name="Detter J.C."/>
            <person name="Han C."/>
            <person name="Lapidus A."/>
            <person name="Copeland A."/>
            <person name="Glavina Del Rio T."/>
            <person name="Nolan M."/>
            <person name="Chen F."/>
            <person name="Lucas S."/>
            <person name="Tice H."/>
            <person name="Cheng J.F."/>
            <person name="Bruce D."/>
            <person name="Goodwin L."/>
            <person name="Pitluck S."/>
            <person name="Pati A."/>
            <person name="Mavromatis K."/>
            <person name="Chen A."/>
            <person name="Palaniappan K."/>
            <person name="D'haeseleer P."/>
            <person name="Chain P."/>
            <person name="Bristow J."/>
            <person name="Eisen J.A."/>
            <person name="Markowitz V."/>
            <person name="Hugenholtz P."/>
            <person name="Goker M."/>
            <person name="Pukall R."/>
            <person name="Klenk H.P."/>
            <person name="Kyrpides N.C."/>
        </authorList>
    </citation>
    <scope>NUCLEOTIDE SEQUENCE [LARGE SCALE GENOMIC DNA]</scope>
    <source>
        <strain evidence="4">ATCC 51767 / DSM 10542 / NCFB 3025 / ST-74</strain>
    </source>
</reference>
<protein>
    <submittedName>
        <fullName evidence="3">Uncharacterized protein</fullName>
    </submittedName>
</protein>
<feature type="transmembrane region" description="Helical" evidence="2">
    <location>
        <begin position="321"/>
        <end position="339"/>
    </location>
</feature>
<dbReference type="RefSeq" id="WP_012867915.1">
    <property type="nucleotide sequence ID" value="NC_013521.1"/>
</dbReference>
<feature type="transmembrane region" description="Helical" evidence="2">
    <location>
        <begin position="375"/>
        <end position="395"/>
    </location>
</feature>
<feature type="transmembrane region" description="Helical" evidence="2">
    <location>
        <begin position="533"/>
        <end position="551"/>
    </location>
</feature>
<evidence type="ECO:0000256" key="2">
    <source>
        <dbReference type="SAM" id="Phobius"/>
    </source>
</evidence>
<dbReference type="AlphaFoldDB" id="D1BBS5"/>
<evidence type="ECO:0000313" key="4">
    <source>
        <dbReference type="Proteomes" id="UP000000322"/>
    </source>
</evidence>
<feature type="transmembrane region" description="Helical" evidence="2">
    <location>
        <begin position="455"/>
        <end position="473"/>
    </location>
</feature>
<dbReference type="Pfam" id="PF20176">
    <property type="entry name" value="DUF6541"/>
    <property type="match status" value="1"/>
</dbReference>
<keyword evidence="2" id="KW-1133">Transmembrane helix</keyword>
<feature type="transmembrane region" description="Helical" evidence="2">
    <location>
        <begin position="292"/>
        <end position="309"/>
    </location>
</feature>
<organism evidence="3 4">
    <name type="scientific">Sanguibacter keddieii (strain ATCC 51767 / DSM 10542 / NCFB 3025 / ST-74)</name>
    <dbReference type="NCBI Taxonomy" id="446469"/>
    <lineage>
        <taxon>Bacteria</taxon>
        <taxon>Bacillati</taxon>
        <taxon>Actinomycetota</taxon>
        <taxon>Actinomycetes</taxon>
        <taxon>Micrococcales</taxon>
        <taxon>Sanguibacteraceae</taxon>
        <taxon>Sanguibacter</taxon>
    </lineage>
</organism>
<sequence length="704" mass="72897">MSWIEIVPAVVACVVVLVAPGTLVARAAGAPTWLALGLGPGLTVAYLTVLATVLARAGVAWTPASVGLVTAGSVVAVVLVATVLRRLRAVPRPLTAVLSALDERGPDSPWSRRPLGGSAGSPASRGTGSAPRSWARPSTWTWRTWTAAALLVSSVLVLVPTVVGTASPDAPLQQWDAVYHLNGLALVHETGDASQLNGLYGDGASVYYPTAWHAVVSLVVGAAGTLTASTVTAAANASTLVMSLVWLVGAAAFARAAFPRRPEVTVLAAVLVAAFSMFPTVQLSTLAQWPNGLSTTLIPGAAAGVLVCVRAWRSGGPGGRAAGLVVGVLALGAAGGVALAQPSGFVGLVVVLLPFVLTVAWVAARDAWRAGRRTLVVAVLATLAVVGAAGALVVARSSVLEMVLGFARAPQREIPVSVVRLLTDQVLSPVPGNLVVSVLVVVGAVALVRRRQDRWLVVSAALVVVLAALAAGPDNPLRVLTGIWYTQAARIEAFYPVPASVLAAVGAVAVVGRLRSSERVLRAAQRRPWVGTPAGLTVLLLVVALVTSAGFQAPQRAVRYAEAYDPGRIEWGTMLSAEEIALLRDLPDLVGEDAVVLGDPFNGSAYAWSVGRTHVVFPQLNLSGLDPARQYLLDHFDDVRTDPWVCRYAENLGVTHLYLDTAEPEDGAKPSPAPRALRDVDVSEGFVLVAQAGTASLYEVTACD</sequence>
<keyword evidence="4" id="KW-1185">Reference proteome</keyword>
<keyword evidence="2" id="KW-0812">Transmembrane</keyword>
<feature type="transmembrane region" description="Helical" evidence="2">
    <location>
        <begin position="61"/>
        <end position="84"/>
    </location>
</feature>
<dbReference type="OrthoDB" id="3169698at2"/>
<dbReference type="EMBL" id="CP001819">
    <property type="protein sequence ID" value="ACZ22846.1"/>
    <property type="molecule type" value="Genomic_DNA"/>
</dbReference>
<dbReference type="HOGENOM" id="CLU_017691_1_0_11"/>